<comment type="caution">
    <text evidence="3">The sequence shown here is derived from an EMBL/GenBank/DDBJ whole genome shotgun (WGS) entry which is preliminary data.</text>
</comment>
<feature type="compositionally biased region" description="Low complexity" evidence="2">
    <location>
        <begin position="279"/>
        <end position="306"/>
    </location>
</feature>
<evidence type="ECO:0000313" key="4">
    <source>
        <dbReference type="Proteomes" id="UP001498771"/>
    </source>
</evidence>
<gene>
    <name evidence="3" type="ORF">BZA70DRAFT_275072</name>
</gene>
<name>A0ABR1FAA1_9ASCO</name>
<feature type="compositionally biased region" description="Low complexity" evidence="2">
    <location>
        <begin position="8"/>
        <end position="18"/>
    </location>
</feature>
<organism evidence="3 4">
    <name type="scientific">Myxozyma melibiosi</name>
    <dbReference type="NCBI Taxonomy" id="54550"/>
    <lineage>
        <taxon>Eukaryota</taxon>
        <taxon>Fungi</taxon>
        <taxon>Dikarya</taxon>
        <taxon>Ascomycota</taxon>
        <taxon>Saccharomycotina</taxon>
        <taxon>Lipomycetes</taxon>
        <taxon>Lipomycetales</taxon>
        <taxon>Lipomycetaceae</taxon>
        <taxon>Myxozyma</taxon>
    </lineage>
</organism>
<feature type="region of interest" description="Disordered" evidence="2">
    <location>
        <begin position="237"/>
        <end position="306"/>
    </location>
</feature>
<keyword evidence="4" id="KW-1185">Reference proteome</keyword>
<evidence type="ECO:0000256" key="1">
    <source>
        <dbReference type="ARBA" id="ARBA00010954"/>
    </source>
</evidence>
<proteinExistence type="inferred from homology"/>
<sequence length="799" mass="86309">MDSRQHSHASPQQQQQQPQQPPQQPVVQHAVAVHPHPNPRRRSSLLAAAAAAAATDCPAMNYQTCDLEPAAAAAAAAAASAAAATTTPPSTTASSTTTSSSSSSSAAASTADDRTDNKRSYTVPGSVAKRLKLDQDVVVAPASQASAASVVSLPTVVPISVSTPASPTPSPAPSPSLSPSPSLRECHSHSEISVAPAQQQQQKEQKEPLPPTAYRRMRSKSLPDISLLTLAPSAIDDWAPKKRRHQHRHHHRSHRHHHHKHSSSSKRLIDSLRAPFPPSSSTSSSTSTTTTSTAPTLSPPALANVPPVNVQGLRELDLQEIFKNPQLRHDIVFDPQLQFRPNLDGERGRHKKALADQYWLGVAHECDALVAAYSTRSRGSDSPVVIDAGSKLVGIMSSLRDILLSLLPLRDCPQIEQVLDLELQLQQLRHGAFDFVKLAQWLAGIFKSHCAPMRDAWVDQMLACIVDGAATNDSSKLAEGLRLVFTILEAMKLDVANHQIRTLRPLLVETAVEFEQDYFAQRVALRKVDVRQAVDWYKRVYESFDSKPSYIDAFVSGLVGFFSSSAASAVSGSSNEFPVTFALDVSRLRSLKSDIGQISCLLQCLTLYRQLLASCQPGATPSQQDIDRLKSELLILVADDIETTSPTSSSAATAAAAVASNTRWPANAESIALQIARRVKERFPSKGPSLNAIIGIATRWLNANLASGPDEKSYSTVYKLVEKRVLEDVEKRVRACFMGAAAIKTCSTASTEEDKDKAKSQAAKDVAPELTILAGRICLLGDFHWSVFAGYYISGVSHE</sequence>
<dbReference type="EMBL" id="JBBJBU010000002">
    <property type="protein sequence ID" value="KAK7206784.1"/>
    <property type="molecule type" value="Genomic_DNA"/>
</dbReference>
<dbReference type="PANTHER" id="PTHR12832">
    <property type="entry name" value="TESTIS-SPECIFIC PROTEIN PBS13 T-COMPLEX 11"/>
    <property type="match status" value="1"/>
</dbReference>
<feature type="region of interest" description="Disordered" evidence="2">
    <location>
        <begin position="162"/>
        <end position="213"/>
    </location>
</feature>
<feature type="compositionally biased region" description="Basic residues" evidence="2">
    <location>
        <begin position="241"/>
        <end position="264"/>
    </location>
</feature>
<feature type="compositionally biased region" description="Low complexity" evidence="2">
    <location>
        <begin position="25"/>
        <end position="35"/>
    </location>
</feature>
<dbReference type="RefSeq" id="XP_064769817.1">
    <property type="nucleotide sequence ID" value="XM_064912084.1"/>
</dbReference>
<protein>
    <submittedName>
        <fullName evidence="3">T-complex protein 11-domain-containing protein</fullName>
    </submittedName>
</protein>
<feature type="compositionally biased region" description="Low complexity" evidence="2">
    <location>
        <begin position="74"/>
        <end position="110"/>
    </location>
</feature>
<accession>A0ABR1FAA1</accession>
<comment type="similarity">
    <text evidence="1">Belongs to the TCP11 family.</text>
</comment>
<evidence type="ECO:0000313" key="3">
    <source>
        <dbReference type="EMBL" id="KAK7206784.1"/>
    </source>
</evidence>
<feature type="region of interest" description="Disordered" evidence="2">
    <location>
        <begin position="74"/>
        <end position="122"/>
    </location>
</feature>
<reference evidence="3 4" key="1">
    <citation type="submission" date="2024-03" db="EMBL/GenBank/DDBJ databases">
        <title>Genome-scale model development and genomic sequencing of the oleaginous clade Lipomyces.</title>
        <authorList>
            <consortium name="Lawrence Berkeley National Laboratory"/>
            <person name="Czajka J.J."/>
            <person name="Han Y."/>
            <person name="Kim J."/>
            <person name="Mondo S.J."/>
            <person name="Hofstad B.A."/>
            <person name="Robles A."/>
            <person name="Haridas S."/>
            <person name="Riley R."/>
            <person name="LaButti K."/>
            <person name="Pangilinan J."/>
            <person name="Andreopoulos W."/>
            <person name="Lipzen A."/>
            <person name="Yan J."/>
            <person name="Wang M."/>
            <person name="Ng V."/>
            <person name="Grigoriev I.V."/>
            <person name="Spatafora J.W."/>
            <person name="Magnuson J.K."/>
            <person name="Baker S.E."/>
            <person name="Pomraning K.R."/>
        </authorList>
    </citation>
    <scope>NUCLEOTIDE SEQUENCE [LARGE SCALE GENOMIC DNA]</scope>
    <source>
        <strain evidence="3 4">Phaff 52-87</strain>
    </source>
</reference>
<dbReference type="Pfam" id="PF05794">
    <property type="entry name" value="Tcp11"/>
    <property type="match status" value="1"/>
</dbReference>
<dbReference type="PANTHER" id="PTHR12832:SF11">
    <property type="entry name" value="LD23868P"/>
    <property type="match status" value="1"/>
</dbReference>
<dbReference type="Proteomes" id="UP001498771">
    <property type="component" value="Unassembled WGS sequence"/>
</dbReference>
<evidence type="ECO:0000256" key="2">
    <source>
        <dbReference type="SAM" id="MobiDB-lite"/>
    </source>
</evidence>
<dbReference type="GeneID" id="90037596"/>
<feature type="compositionally biased region" description="Pro residues" evidence="2">
    <location>
        <begin position="166"/>
        <end position="178"/>
    </location>
</feature>
<feature type="region of interest" description="Disordered" evidence="2">
    <location>
        <begin position="1"/>
        <end position="50"/>
    </location>
</feature>
<dbReference type="InterPro" id="IPR008862">
    <property type="entry name" value="Tcp11"/>
</dbReference>